<dbReference type="InterPro" id="IPR013604">
    <property type="entry name" value="7TM_chemorcpt"/>
</dbReference>
<keyword evidence="6" id="KW-0807">Transducer</keyword>
<keyword evidence="5 6" id="KW-0472">Membrane</keyword>
<keyword evidence="8" id="KW-1185">Reference proteome</keyword>
<reference evidence="7" key="1">
    <citation type="submission" date="2022-07" db="EMBL/GenBank/DDBJ databases">
        <authorList>
            <person name="Trinca V."/>
            <person name="Uliana J.V.C."/>
            <person name="Torres T.T."/>
            <person name="Ward R.J."/>
            <person name="Monesi N."/>
        </authorList>
    </citation>
    <scope>NUCLEOTIDE SEQUENCE</scope>
    <source>
        <strain evidence="7">HSMRA1968</strain>
        <tissue evidence="7">Whole embryos</tissue>
    </source>
</reference>
<feature type="transmembrane region" description="Helical" evidence="6">
    <location>
        <begin position="173"/>
        <end position="198"/>
    </location>
</feature>
<evidence type="ECO:0000256" key="5">
    <source>
        <dbReference type="ARBA" id="ARBA00023136"/>
    </source>
</evidence>
<keyword evidence="6 7" id="KW-0675">Receptor</keyword>
<evidence type="ECO:0000256" key="4">
    <source>
        <dbReference type="ARBA" id="ARBA00022989"/>
    </source>
</evidence>
<dbReference type="GO" id="GO:0005886">
    <property type="term" value="C:plasma membrane"/>
    <property type="evidence" value="ECO:0007669"/>
    <property type="project" value="UniProtKB-SubCell"/>
</dbReference>
<feature type="non-terminal residue" evidence="7">
    <location>
        <position position="1"/>
    </location>
</feature>
<feature type="transmembrane region" description="Helical" evidence="6">
    <location>
        <begin position="117"/>
        <end position="136"/>
    </location>
</feature>
<evidence type="ECO:0000313" key="8">
    <source>
        <dbReference type="Proteomes" id="UP001151699"/>
    </source>
</evidence>
<keyword evidence="3 6" id="KW-0812">Transmembrane</keyword>
<feature type="transmembrane region" description="Helical" evidence="6">
    <location>
        <begin position="281"/>
        <end position="300"/>
    </location>
</feature>
<keyword evidence="2 6" id="KW-1003">Cell membrane</keyword>
<dbReference type="GO" id="GO:0007165">
    <property type="term" value="P:signal transduction"/>
    <property type="evidence" value="ECO:0007669"/>
    <property type="project" value="UniProtKB-KW"/>
</dbReference>
<accession>A0A9Q0RZH8</accession>
<feature type="transmembrane region" description="Helical" evidence="6">
    <location>
        <begin position="315"/>
        <end position="332"/>
    </location>
</feature>
<dbReference type="GO" id="GO:0050909">
    <property type="term" value="P:sensory perception of taste"/>
    <property type="evidence" value="ECO:0007669"/>
    <property type="project" value="InterPro"/>
</dbReference>
<keyword evidence="4 6" id="KW-1133">Transmembrane helix</keyword>
<dbReference type="OrthoDB" id="6625921at2759"/>
<comment type="caution">
    <text evidence="6">Lacks conserved residue(s) required for the propagation of feature annotation.</text>
</comment>
<dbReference type="EMBL" id="WJQU01000003">
    <property type="protein sequence ID" value="KAJ6638597.1"/>
    <property type="molecule type" value="Genomic_DNA"/>
</dbReference>
<comment type="caution">
    <text evidence="7">The sequence shown here is derived from an EMBL/GenBank/DDBJ whole genome shotgun (WGS) entry which is preliminary data.</text>
</comment>
<evidence type="ECO:0000256" key="1">
    <source>
        <dbReference type="ARBA" id="ARBA00004651"/>
    </source>
</evidence>
<evidence type="ECO:0000313" key="7">
    <source>
        <dbReference type="EMBL" id="KAJ6638597.1"/>
    </source>
</evidence>
<evidence type="ECO:0000256" key="6">
    <source>
        <dbReference type="RuleBase" id="RU363108"/>
    </source>
</evidence>
<comment type="function">
    <text evidence="6">Gustatory receptor which mediates acceptance or avoidance behavior, depending on its substrates.</text>
</comment>
<feature type="transmembrane region" description="Helical" evidence="6">
    <location>
        <begin position="85"/>
        <end position="105"/>
    </location>
</feature>
<dbReference type="Proteomes" id="UP001151699">
    <property type="component" value="Chromosome X"/>
</dbReference>
<organism evidence="7 8">
    <name type="scientific">Pseudolycoriella hygida</name>
    <dbReference type="NCBI Taxonomy" id="35572"/>
    <lineage>
        <taxon>Eukaryota</taxon>
        <taxon>Metazoa</taxon>
        <taxon>Ecdysozoa</taxon>
        <taxon>Arthropoda</taxon>
        <taxon>Hexapoda</taxon>
        <taxon>Insecta</taxon>
        <taxon>Pterygota</taxon>
        <taxon>Neoptera</taxon>
        <taxon>Endopterygota</taxon>
        <taxon>Diptera</taxon>
        <taxon>Nematocera</taxon>
        <taxon>Sciaroidea</taxon>
        <taxon>Sciaridae</taxon>
        <taxon>Pseudolycoriella</taxon>
    </lineage>
</organism>
<gene>
    <name evidence="7" type="primary">GPRgr22_0</name>
    <name evidence="7" type="ORF">Bhyg_11334</name>
</gene>
<feature type="transmembrane region" description="Helical" evidence="6">
    <location>
        <begin position="210"/>
        <end position="227"/>
    </location>
</feature>
<dbReference type="Pfam" id="PF08395">
    <property type="entry name" value="7tm_7"/>
    <property type="match status" value="1"/>
</dbReference>
<comment type="similarity">
    <text evidence="6">Belongs to the insect chemoreceptor superfamily. Gustatory receptor (GR) family.</text>
</comment>
<evidence type="ECO:0000256" key="3">
    <source>
        <dbReference type="ARBA" id="ARBA00022692"/>
    </source>
</evidence>
<comment type="subcellular location">
    <subcellularLocation>
        <location evidence="1 6">Cell membrane</location>
        <topology evidence="1 6">Multi-pass membrane protein</topology>
    </subcellularLocation>
</comment>
<dbReference type="AlphaFoldDB" id="A0A9Q0RZH8"/>
<protein>
    <recommendedName>
        <fullName evidence="6">Gustatory receptor</fullName>
    </recommendedName>
</protein>
<proteinExistence type="inferred from homology"/>
<sequence>MDQIWHIMNSDEKSVHNAMDPTLIQREKERAIRSQLNSANGATAEIHDQFYRDHKLLITLFQTLAVMPITRSAPGRITFSWNSSATYYAIVFYVFTTIIVLVVGYERIQILLTTKKFDEYIYAIVFIIFLIPHFWIPFVGWGVANHVAVYKTMWGAFQVRYYRVTGRNLQFPLLKILIVIISTGCLLCAVLFLLSLNALLEGFALWHTSAYYHIVTMINMNCALWYINCRAIKEASRSLSKSFKEDIRIKCDAPLISQYRYLWLNLSELLQTLGNAYARTYSTYCLFMFVNITIATYGALSEILDHGLTFNFKELGLLVDAGYCSLLLYIFCDCSHKATLEVAQGVQDSLLTINLLSIDQQTQK</sequence>
<name>A0A9Q0RZH8_9DIPT</name>
<evidence type="ECO:0000256" key="2">
    <source>
        <dbReference type="ARBA" id="ARBA00022475"/>
    </source>
</evidence>